<dbReference type="GO" id="GO:0005886">
    <property type="term" value="C:plasma membrane"/>
    <property type="evidence" value="ECO:0007669"/>
    <property type="project" value="UniProtKB-SubCell"/>
</dbReference>
<feature type="transmembrane region" description="Helical" evidence="7">
    <location>
        <begin position="313"/>
        <end position="330"/>
    </location>
</feature>
<evidence type="ECO:0000313" key="10">
    <source>
        <dbReference type="Proteomes" id="UP000295210"/>
    </source>
</evidence>
<evidence type="ECO:0000256" key="4">
    <source>
        <dbReference type="ARBA" id="ARBA00022692"/>
    </source>
</evidence>
<dbReference type="InterPro" id="IPR010290">
    <property type="entry name" value="TM_effector"/>
</dbReference>
<dbReference type="InterPro" id="IPR036259">
    <property type="entry name" value="MFS_trans_sf"/>
</dbReference>
<evidence type="ECO:0000313" key="9">
    <source>
        <dbReference type="EMBL" id="TCK71679.1"/>
    </source>
</evidence>
<feature type="domain" description="Major facilitator superfamily (MFS) profile" evidence="8">
    <location>
        <begin position="8"/>
        <end position="403"/>
    </location>
</feature>
<feature type="transmembrane region" description="Helical" evidence="7">
    <location>
        <begin position="53"/>
        <end position="72"/>
    </location>
</feature>
<feature type="transmembrane region" description="Helical" evidence="7">
    <location>
        <begin position="12"/>
        <end position="33"/>
    </location>
</feature>
<feature type="transmembrane region" description="Helical" evidence="7">
    <location>
        <begin position="164"/>
        <end position="196"/>
    </location>
</feature>
<keyword evidence="10" id="KW-1185">Reference proteome</keyword>
<protein>
    <submittedName>
        <fullName evidence="9">Putative MFS family arabinose efflux permease</fullName>
    </submittedName>
</protein>
<organism evidence="9 10">
    <name type="scientific">Acidipila rosea</name>
    <dbReference type="NCBI Taxonomy" id="768535"/>
    <lineage>
        <taxon>Bacteria</taxon>
        <taxon>Pseudomonadati</taxon>
        <taxon>Acidobacteriota</taxon>
        <taxon>Terriglobia</taxon>
        <taxon>Terriglobales</taxon>
        <taxon>Acidobacteriaceae</taxon>
        <taxon>Acidipila</taxon>
    </lineage>
</organism>
<feature type="transmembrane region" description="Helical" evidence="7">
    <location>
        <begin position="351"/>
        <end position="372"/>
    </location>
</feature>
<name>A0A4R1L5Y1_9BACT</name>
<keyword evidence="3" id="KW-1003">Cell membrane</keyword>
<dbReference type="PANTHER" id="PTHR23513">
    <property type="entry name" value="INTEGRAL MEMBRANE EFFLUX PROTEIN-RELATED"/>
    <property type="match status" value="1"/>
</dbReference>
<evidence type="ECO:0000259" key="8">
    <source>
        <dbReference type="PROSITE" id="PS50850"/>
    </source>
</evidence>
<dbReference type="SUPFAM" id="SSF103473">
    <property type="entry name" value="MFS general substrate transporter"/>
    <property type="match status" value="1"/>
</dbReference>
<evidence type="ECO:0000256" key="3">
    <source>
        <dbReference type="ARBA" id="ARBA00022475"/>
    </source>
</evidence>
<dbReference type="EMBL" id="SMGK01000005">
    <property type="protein sequence ID" value="TCK71679.1"/>
    <property type="molecule type" value="Genomic_DNA"/>
</dbReference>
<dbReference type="RefSeq" id="WP_131998354.1">
    <property type="nucleotide sequence ID" value="NZ_SMGK01000005.1"/>
</dbReference>
<dbReference type="CDD" id="cd06173">
    <property type="entry name" value="MFS_MefA_like"/>
    <property type="match status" value="1"/>
</dbReference>
<sequence length="423" mass="44664">MKNPVAGALRALGIFNFRVWTVGALVSNIGTWMQRVAQDWLVLTQLTHHNASAVGIVMALQFAPQLLLLPWSGLAADRFNQRKLLIFTQAAMGLLALALGILTISGVVQLWQVYVFAFLFGSAAALDAPVRQTFVGELVGDEHLHNAVAINSTSFNAGRMIGPAVAGIVIATVGTGWAFAINGLSFAAVVISILLLRKSELSPNPRTRHSAGGFLEGFHYVWGRRDLRAILLMLFLIGTFGLNFPIFISTMAVDVFHADARGFGLLSSIMAIGSIVGALFSGSRQKPRFGTLLAGSSVFGIGCIFAALAPGYWWFAAALILVGGAALTFTNTTNSMMQLTTEPALRGRVMAFRVAIALGGTPIGAPIVGWVANHFGPRWALGIGASSGLAAALVALYVQFWSTGLEDAEFSPTSSAGCPIDGS</sequence>
<feature type="transmembrane region" description="Helical" evidence="7">
    <location>
        <begin position="229"/>
        <end position="248"/>
    </location>
</feature>
<evidence type="ECO:0000256" key="6">
    <source>
        <dbReference type="ARBA" id="ARBA00023136"/>
    </source>
</evidence>
<dbReference type="Pfam" id="PF05977">
    <property type="entry name" value="MFS_3"/>
    <property type="match status" value="1"/>
</dbReference>
<evidence type="ECO:0000256" key="5">
    <source>
        <dbReference type="ARBA" id="ARBA00022989"/>
    </source>
</evidence>
<dbReference type="OrthoDB" id="9775268at2"/>
<dbReference type="GO" id="GO:0022857">
    <property type="term" value="F:transmembrane transporter activity"/>
    <property type="evidence" value="ECO:0007669"/>
    <property type="project" value="InterPro"/>
</dbReference>
<feature type="transmembrane region" description="Helical" evidence="7">
    <location>
        <begin position="260"/>
        <end position="282"/>
    </location>
</feature>
<dbReference type="Gene3D" id="1.20.1250.20">
    <property type="entry name" value="MFS general substrate transporter like domains"/>
    <property type="match status" value="1"/>
</dbReference>
<feature type="transmembrane region" description="Helical" evidence="7">
    <location>
        <begin position="84"/>
        <end position="111"/>
    </location>
</feature>
<keyword evidence="2" id="KW-0813">Transport</keyword>
<proteinExistence type="predicted"/>
<dbReference type="InterPro" id="IPR020846">
    <property type="entry name" value="MFS_dom"/>
</dbReference>
<accession>A0A4R1L5Y1</accession>
<keyword evidence="5 7" id="KW-1133">Transmembrane helix</keyword>
<dbReference type="Proteomes" id="UP000295210">
    <property type="component" value="Unassembled WGS sequence"/>
</dbReference>
<keyword evidence="6 7" id="KW-0472">Membrane</keyword>
<gene>
    <name evidence="9" type="ORF">C7378_2965</name>
</gene>
<evidence type="ECO:0000256" key="7">
    <source>
        <dbReference type="SAM" id="Phobius"/>
    </source>
</evidence>
<evidence type="ECO:0000256" key="2">
    <source>
        <dbReference type="ARBA" id="ARBA00022448"/>
    </source>
</evidence>
<feature type="transmembrane region" description="Helical" evidence="7">
    <location>
        <begin position="289"/>
        <end position="307"/>
    </location>
</feature>
<dbReference type="PANTHER" id="PTHR23513:SF11">
    <property type="entry name" value="STAPHYLOFERRIN A TRANSPORTER"/>
    <property type="match status" value="1"/>
</dbReference>
<comment type="subcellular location">
    <subcellularLocation>
        <location evidence="1">Cell membrane</location>
        <topology evidence="1">Multi-pass membrane protein</topology>
    </subcellularLocation>
</comment>
<feature type="transmembrane region" description="Helical" evidence="7">
    <location>
        <begin position="378"/>
        <end position="398"/>
    </location>
</feature>
<evidence type="ECO:0000256" key="1">
    <source>
        <dbReference type="ARBA" id="ARBA00004651"/>
    </source>
</evidence>
<comment type="caution">
    <text evidence="9">The sequence shown here is derived from an EMBL/GenBank/DDBJ whole genome shotgun (WGS) entry which is preliminary data.</text>
</comment>
<dbReference type="PROSITE" id="PS50850">
    <property type="entry name" value="MFS"/>
    <property type="match status" value="1"/>
</dbReference>
<reference evidence="9 10" key="1">
    <citation type="submission" date="2019-03" db="EMBL/GenBank/DDBJ databases">
        <title>Genomic Encyclopedia of Type Strains, Phase IV (KMG-IV): sequencing the most valuable type-strain genomes for metagenomic binning, comparative biology and taxonomic classification.</title>
        <authorList>
            <person name="Goeker M."/>
        </authorList>
    </citation>
    <scope>NUCLEOTIDE SEQUENCE [LARGE SCALE GENOMIC DNA]</scope>
    <source>
        <strain evidence="9 10">DSM 103428</strain>
    </source>
</reference>
<keyword evidence="4 7" id="KW-0812">Transmembrane</keyword>
<dbReference type="AlphaFoldDB" id="A0A4R1L5Y1"/>